<comment type="caution">
    <text evidence="1">The sequence shown here is derived from an EMBL/GenBank/DDBJ whole genome shotgun (WGS) entry which is preliminary data.</text>
</comment>
<keyword evidence="2" id="KW-1185">Reference proteome</keyword>
<organism evidence="1 2">
    <name type="scientific">Larinioides sclopetarius</name>
    <dbReference type="NCBI Taxonomy" id="280406"/>
    <lineage>
        <taxon>Eukaryota</taxon>
        <taxon>Metazoa</taxon>
        <taxon>Ecdysozoa</taxon>
        <taxon>Arthropoda</taxon>
        <taxon>Chelicerata</taxon>
        <taxon>Arachnida</taxon>
        <taxon>Araneae</taxon>
        <taxon>Araneomorphae</taxon>
        <taxon>Entelegynae</taxon>
        <taxon>Araneoidea</taxon>
        <taxon>Araneidae</taxon>
        <taxon>Larinioides</taxon>
    </lineage>
</organism>
<dbReference type="AlphaFoldDB" id="A0AAV1ZWH9"/>
<accession>A0AAV1ZWH9</accession>
<proteinExistence type="predicted"/>
<name>A0AAV1ZWH9_9ARAC</name>
<gene>
    <name evidence="1" type="ORF">LARSCL_LOCUS7710</name>
</gene>
<protein>
    <submittedName>
        <fullName evidence="1">Uncharacterized protein</fullName>
    </submittedName>
</protein>
<dbReference type="EMBL" id="CAXIEN010000080">
    <property type="protein sequence ID" value="CAL1274785.1"/>
    <property type="molecule type" value="Genomic_DNA"/>
</dbReference>
<evidence type="ECO:0000313" key="2">
    <source>
        <dbReference type="Proteomes" id="UP001497382"/>
    </source>
</evidence>
<sequence length="38" mass="4404">MFLTAKTIIVCHIDDLTTEQYRKVFCRLLFEVVIDGTA</sequence>
<dbReference type="Proteomes" id="UP001497382">
    <property type="component" value="Unassembled WGS sequence"/>
</dbReference>
<reference evidence="1 2" key="1">
    <citation type="submission" date="2024-04" db="EMBL/GenBank/DDBJ databases">
        <authorList>
            <person name="Rising A."/>
            <person name="Reimegard J."/>
            <person name="Sonavane S."/>
            <person name="Akerstrom W."/>
            <person name="Nylinder S."/>
            <person name="Hedman E."/>
            <person name="Kallberg Y."/>
        </authorList>
    </citation>
    <scope>NUCLEOTIDE SEQUENCE [LARGE SCALE GENOMIC DNA]</scope>
</reference>
<evidence type="ECO:0000313" key="1">
    <source>
        <dbReference type="EMBL" id="CAL1274785.1"/>
    </source>
</evidence>